<dbReference type="Proteomes" id="UP001472677">
    <property type="component" value="Unassembled WGS sequence"/>
</dbReference>
<proteinExistence type="predicted"/>
<dbReference type="EMBL" id="JBBPBM010000218">
    <property type="protein sequence ID" value="KAK8500333.1"/>
    <property type="molecule type" value="Genomic_DNA"/>
</dbReference>
<name>A0ABR2B0S8_9ROSI</name>
<gene>
    <name evidence="2" type="ORF">V6N12_068820</name>
</gene>
<protein>
    <recommendedName>
        <fullName evidence="1">Reverse transcriptase zinc-binding domain-containing protein</fullName>
    </recommendedName>
</protein>
<dbReference type="Pfam" id="PF13966">
    <property type="entry name" value="zf-RVT"/>
    <property type="match status" value="1"/>
</dbReference>
<keyword evidence="3" id="KW-1185">Reference proteome</keyword>
<evidence type="ECO:0000259" key="1">
    <source>
        <dbReference type="Pfam" id="PF13966"/>
    </source>
</evidence>
<dbReference type="InterPro" id="IPR026960">
    <property type="entry name" value="RVT-Znf"/>
</dbReference>
<feature type="domain" description="Reverse transcriptase zinc-binding" evidence="1">
    <location>
        <begin position="54"/>
        <end position="140"/>
    </location>
</feature>
<comment type="caution">
    <text evidence="2">The sequence shown here is derived from an EMBL/GenBank/DDBJ whole genome shotgun (WGS) entry which is preliminary data.</text>
</comment>
<evidence type="ECO:0000313" key="3">
    <source>
        <dbReference type="Proteomes" id="UP001472677"/>
    </source>
</evidence>
<reference evidence="2 3" key="1">
    <citation type="journal article" date="2024" name="G3 (Bethesda)">
        <title>Genome assembly of Hibiscus sabdariffa L. provides insights into metabolisms of medicinal natural products.</title>
        <authorList>
            <person name="Kim T."/>
        </authorList>
    </citation>
    <scope>NUCLEOTIDE SEQUENCE [LARGE SCALE GENOMIC DNA]</scope>
    <source>
        <strain evidence="2">TK-2024</strain>
        <tissue evidence="2">Old leaves</tissue>
    </source>
</reference>
<accession>A0ABR2B0S8</accession>
<evidence type="ECO:0000313" key="2">
    <source>
        <dbReference type="EMBL" id="KAK8500333.1"/>
    </source>
</evidence>
<organism evidence="2 3">
    <name type="scientific">Hibiscus sabdariffa</name>
    <name type="common">roselle</name>
    <dbReference type="NCBI Taxonomy" id="183260"/>
    <lineage>
        <taxon>Eukaryota</taxon>
        <taxon>Viridiplantae</taxon>
        <taxon>Streptophyta</taxon>
        <taxon>Embryophyta</taxon>
        <taxon>Tracheophyta</taxon>
        <taxon>Spermatophyta</taxon>
        <taxon>Magnoliopsida</taxon>
        <taxon>eudicotyledons</taxon>
        <taxon>Gunneridae</taxon>
        <taxon>Pentapetalae</taxon>
        <taxon>rosids</taxon>
        <taxon>malvids</taxon>
        <taxon>Malvales</taxon>
        <taxon>Malvaceae</taxon>
        <taxon>Malvoideae</taxon>
        <taxon>Hibiscus</taxon>
    </lineage>
</organism>
<sequence length="176" mass="21100">MVRDMVDEGGNWDWHRLLQLVPKESLEHIASIHPPYDSLGEDRPQWRWEPNRQFSSQSAYMFLNTVMTVGQRDIWKRIWKLHVPQRVRVFAWLSFHERLLTNVERVKRHCAAMDLCEICMNGSENIDHVLRLCIAAAGIWRRIVPHALREIFFNLLFRDWLTRNLFDSTFVRSDED</sequence>